<keyword evidence="3" id="KW-1185">Reference proteome</keyword>
<dbReference type="PANTHER" id="PTHR47032:SF1">
    <property type="entry name" value="UDP-D-XYLOSE:L-FUCOSE ALPHA-1,3-D-XYLOSYLTRANSFERASE-RELATED"/>
    <property type="match status" value="1"/>
</dbReference>
<dbReference type="InterPro" id="IPR005069">
    <property type="entry name" value="Nucl-diP-sugar_transferase"/>
</dbReference>
<dbReference type="eggNOG" id="ENOG502TN3P">
    <property type="taxonomic scope" value="Eukaryota"/>
</dbReference>
<dbReference type="InParanoid" id="E1ZRZ7"/>
<reference evidence="2 3" key="1">
    <citation type="journal article" date="2010" name="Plant Cell">
        <title>The Chlorella variabilis NC64A genome reveals adaptation to photosymbiosis, coevolution with viruses, and cryptic sex.</title>
        <authorList>
            <person name="Blanc G."/>
            <person name="Duncan G."/>
            <person name="Agarkova I."/>
            <person name="Borodovsky M."/>
            <person name="Gurnon J."/>
            <person name="Kuo A."/>
            <person name="Lindquist E."/>
            <person name="Lucas S."/>
            <person name="Pangilinan J."/>
            <person name="Polle J."/>
            <person name="Salamov A."/>
            <person name="Terry A."/>
            <person name="Yamada T."/>
            <person name="Dunigan D.D."/>
            <person name="Grigoriev I.V."/>
            <person name="Claverie J.M."/>
            <person name="Van Etten J.L."/>
        </authorList>
    </citation>
    <scope>NUCLEOTIDE SEQUENCE [LARGE SCALE GENOMIC DNA]</scope>
    <source>
        <strain evidence="2 3">NC64A</strain>
    </source>
</reference>
<dbReference type="Proteomes" id="UP000008141">
    <property type="component" value="Unassembled WGS sequence"/>
</dbReference>
<feature type="domain" description="Nucleotide-diphospho-sugar transferase" evidence="1">
    <location>
        <begin position="15"/>
        <end position="161"/>
    </location>
</feature>
<accession>E1ZRZ7</accession>
<dbReference type="GO" id="GO:0005794">
    <property type="term" value="C:Golgi apparatus"/>
    <property type="evidence" value="ECO:0007669"/>
    <property type="project" value="TreeGrafter"/>
</dbReference>
<sequence>MTQNSIYSMVKFGGVRNYVVGCWTPEDLAACADLNLPCTDVARFLPEPMNNAPDAGTFNSHDYLVVCWLRPALLVHLLGLGYAVLSTDSDIVYFVKPVWQSYLRFIEEAGADGAFQAEVPVNGGNYVVLPTPAAIRWAQAWAALAPEMIQRVTHDQSGFRLVEEARWKLCGTVESCQGERAAQIANATAAASPGGNATAAAPPALLRIYLPRYFGYWDDLCAFAAMHRLPRFDPCDWAGEAVHTDDFSVLGGGAEAQIANATAAVSPGGNATAAAPPAFLGIYLPRYLG</sequence>
<organism evidence="3">
    <name type="scientific">Chlorella variabilis</name>
    <name type="common">Green alga</name>
    <dbReference type="NCBI Taxonomy" id="554065"/>
    <lineage>
        <taxon>Eukaryota</taxon>
        <taxon>Viridiplantae</taxon>
        <taxon>Chlorophyta</taxon>
        <taxon>core chlorophytes</taxon>
        <taxon>Trebouxiophyceae</taxon>
        <taxon>Chlorellales</taxon>
        <taxon>Chlorellaceae</taxon>
        <taxon>Chlorella clade</taxon>
        <taxon>Chlorella</taxon>
    </lineage>
</organism>
<dbReference type="Pfam" id="PF03407">
    <property type="entry name" value="Nucleotid_trans"/>
    <property type="match status" value="1"/>
</dbReference>
<dbReference type="EMBL" id="GL433864">
    <property type="protein sequence ID" value="EFN51422.1"/>
    <property type="molecule type" value="Genomic_DNA"/>
</dbReference>
<dbReference type="AlphaFoldDB" id="E1ZRZ7"/>
<name>E1ZRZ7_CHLVA</name>
<dbReference type="RefSeq" id="XP_005843524.1">
    <property type="nucleotide sequence ID" value="XM_005843462.1"/>
</dbReference>
<protein>
    <recommendedName>
        <fullName evidence="1">Nucleotide-diphospho-sugar transferase domain-containing protein</fullName>
    </recommendedName>
</protein>
<evidence type="ECO:0000259" key="1">
    <source>
        <dbReference type="Pfam" id="PF03407"/>
    </source>
</evidence>
<dbReference type="KEGG" id="cvr:CHLNCDRAFT_55152"/>
<gene>
    <name evidence="2" type="ORF">CHLNCDRAFT_55152</name>
</gene>
<dbReference type="GeneID" id="17350821"/>
<dbReference type="OrthoDB" id="69177at2759"/>
<dbReference type="PANTHER" id="PTHR47032">
    <property type="entry name" value="UDP-D-XYLOSE:L-FUCOSE ALPHA-1,3-D-XYLOSYLTRANSFERASE-RELATED"/>
    <property type="match status" value="1"/>
</dbReference>
<evidence type="ECO:0000313" key="2">
    <source>
        <dbReference type="EMBL" id="EFN51422.1"/>
    </source>
</evidence>
<proteinExistence type="predicted"/>
<dbReference type="GO" id="GO:0016757">
    <property type="term" value="F:glycosyltransferase activity"/>
    <property type="evidence" value="ECO:0007669"/>
    <property type="project" value="TreeGrafter"/>
</dbReference>
<dbReference type="InterPro" id="IPR052636">
    <property type="entry name" value="UDP-D-xylose:L-fucose_XylT"/>
</dbReference>
<evidence type="ECO:0000313" key="3">
    <source>
        <dbReference type="Proteomes" id="UP000008141"/>
    </source>
</evidence>